<dbReference type="GO" id="GO:0020037">
    <property type="term" value="F:heme binding"/>
    <property type="evidence" value="ECO:0007669"/>
    <property type="project" value="UniProtKB-UniRule"/>
</dbReference>
<evidence type="ECO:0000256" key="5">
    <source>
        <dbReference type="ARBA" id="ARBA00022723"/>
    </source>
</evidence>
<keyword evidence="7" id="KW-0492">Microsome</keyword>
<reference evidence="15" key="1">
    <citation type="submission" date="2014-02" db="EMBL/GenBank/DDBJ databases">
        <authorList>
            <person name="Genoscope - CEA"/>
        </authorList>
    </citation>
    <scope>NUCLEOTIDE SEQUENCE</scope>
    <source>
        <strain evidence="15">LS3</strain>
    </source>
</reference>
<dbReference type="FunFam" id="3.10.120.10:FF:000002">
    <property type="entry name" value="Cytochrome b5 type B"/>
    <property type="match status" value="1"/>
</dbReference>
<evidence type="ECO:0000256" key="4">
    <source>
        <dbReference type="ARBA" id="ARBA00022692"/>
    </source>
</evidence>
<dbReference type="InterPro" id="IPR018506">
    <property type="entry name" value="Cyt_B5_heme-BS"/>
</dbReference>
<dbReference type="EMBL" id="HG937693">
    <property type="protein sequence ID" value="CDP35130.1"/>
    <property type="molecule type" value="Genomic_DNA"/>
</dbReference>
<dbReference type="InterPro" id="IPR050668">
    <property type="entry name" value="Cytochrome_b5"/>
</dbReference>
<accession>A0A060T208</accession>
<proteinExistence type="inferred from homology"/>
<keyword evidence="9 13" id="KW-0408">Iron</keyword>
<evidence type="ECO:0000256" key="11">
    <source>
        <dbReference type="ARBA" id="ARBA00037877"/>
    </source>
</evidence>
<protein>
    <submittedName>
        <fullName evidence="15">ARAD1C28248p</fullName>
    </submittedName>
</protein>
<keyword evidence="6" id="KW-0256">Endoplasmic reticulum</keyword>
<dbReference type="GO" id="GO:0005789">
    <property type="term" value="C:endoplasmic reticulum membrane"/>
    <property type="evidence" value="ECO:0007669"/>
    <property type="project" value="UniProtKB-SubCell"/>
</dbReference>
<evidence type="ECO:0000256" key="13">
    <source>
        <dbReference type="RuleBase" id="RU362121"/>
    </source>
</evidence>
<evidence type="ECO:0000256" key="12">
    <source>
        <dbReference type="ARBA" id="ARBA00038168"/>
    </source>
</evidence>
<evidence type="ECO:0000259" key="14">
    <source>
        <dbReference type="PROSITE" id="PS50255"/>
    </source>
</evidence>
<keyword evidence="5 13" id="KW-0479">Metal-binding</keyword>
<dbReference type="SMART" id="SM01117">
    <property type="entry name" value="Cyt-b5"/>
    <property type="match status" value="1"/>
</dbReference>
<dbReference type="SUPFAM" id="SSF55856">
    <property type="entry name" value="Cytochrome b5-like heme/steroid binding domain"/>
    <property type="match status" value="1"/>
</dbReference>
<evidence type="ECO:0000256" key="9">
    <source>
        <dbReference type="ARBA" id="ARBA00023004"/>
    </source>
</evidence>
<evidence type="ECO:0000256" key="8">
    <source>
        <dbReference type="ARBA" id="ARBA00022982"/>
    </source>
</evidence>
<evidence type="ECO:0000256" key="7">
    <source>
        <dbReference type="ARBA" id="ARBA00022848"/>
    </source>
</evidence>
<organism evidence="15">
    <name type="scientific">Blastobotrys adeninivorans</name>
    <name type="common">Yeast</name>
    <name type="synonym">Arxula adeninivorans</name>
    <dbReference type="NCBI Taxonomy" id="409370"/>
    <lineage>
        <taxon>Eukaryota</taxon>
        <taxon>Fungi</taxon>
        <taxon>Dikarya</taxon>
        <taxon>Ascomycota</taxon>
        <taxon>Saccharomycotina</taxon>
        <taxon>Dipodascomycetes</taxon>
        <taxon>Dipodascales</taxon>
        <taxon>Trichomonascaceae</taxon>
        <taxon>Blastobotrys</taxon>
    </lineage>
</organism>
<dbReference type="PRINTS" id="PR00363">
    <property type="entry name" value="CYTOCHROMEB5"/>
</dbReference>
<dbReference type="PROSITE" id="PS50255">
    <property type="entry name" value="CYTOCHROME_B5_2"/>
    <property type="match status" value="1"/>
</dbReference>
<evidence type="ECO:0000256" key="10">
    <source>
        <dbReference type="ARBA" id="ARBA00023136"/>
    </source>
</evidence>
<dbReference type="AlphaFoldDB" id="A0A060T208"/>
<name>A0A060T208_BLAAD</name>
<comment type="subcellular location">
    <subcellularLocation>
        <location evidence="1">Endoplasmic reticulum membrane</location>
        <topology evidence="1">Single-pass membrane protein</topology>
        <orientation evidence="1">Cytoplasmic side</orientation>
    </subcellularLocation>
    <subcellularLocation>
        <location evidence="11">Microsome membrane</location>
        <topology evidence="11">Single-pass membrane protein</topology>
        <orientation evidence="11">Cytoplasmic side</orientation>
    </subcellularLocation>
</comment>
<feature type="transmembrane region" description="Helical" evidence="13">
    <location>
        <begin position="108"/>
        <end position="126"/>
    </location>
</feature>
<dbReference type="InterPro" id="IPR001199">
    <property type="entry name" value="Cyt_B5-like_heme/steroid-bd"/>
</dbReference>
<keyword evidence="10 13" id="KW-0472">Membrane</keyword>
<evidence type="ECO:0000256" key="1">
    <source>
        <dbReference type="ARBA" id="ARBA00004131"/>
    </source>
</evidence>
<dbReference type="GO" id="GO:0046872">
    <property type="term" value="F:metal ion binding"/>
    <property type="evidence" value="ECO:0007669"/>
    <property type="project" value="UniProtKB-UniRule"/>
</dbReference>
<evidence type="ECO:0000256" key="2">
    <source>
        <dbReference type="ARBA" id="ARBA00022448"/>
    </source>
</evidence>
<keyword evidence="4 13" id="KW-0812">Transmembrane</keyword>
<keyword evidence="2" id="KW-0813">Transport</keyword>
<dbReference type="PhylomeDB" id="A0A060T208"/>
<dbReference type="PANTHER" id="PTHR19359">
    <property type="entry name" value="CYTOCHROME B5"/>
    <property type="match status" value="1"/>
</dbReference>
<keyword evidence="8" id="KW-0249">Electron transport</keyword>
<feature type="domain" description="Cytochrome b5 heme-binding" evidence="14">
    <location>
        <begin position="7"/>
        <end position="83"/>
    </location>
</feature>
<dbReference type="Gene3D" id="3.10.120.10">
    <property type="entry name" value="Cytochrome b5-like heme/steroid binding domain"/>
    <property type="match status" value="1"/>
</dbReference>
<sequence>MSETQESKVYTAAEVAKHTDRDDLWLVVRGKVYDVTKFVDEHPGGEEVLVDVGGKDATSEFEDVGHSEDAEEILKGLLIGSTDPAEFAHKEAPARSGGFVEEDSSSSSLIYLIIAALVAAGAFFYLQTAK</sequence>
<gene>
    <name evidence="15" type="ORF">GNLVRS02_ARAD1C28248g</name>
</gene>
<reference evidence="15" key="2">
    <citation type="submission" date="2014-06" db="EMBL/GenBank/DDBJ databases">
        <title>The complete genome of Blastobotrys (Arxula) adeninivorans LS3 - a yeast of biotechnological interest.</title>
        <authorList>
            <person name="Kunze G."/>
            <person name="Gaillardin C."/>
            <person name="Czernicka M."/>
            <person name="Durrens P."/>
            <person name="Martin T."/>
            <person name="Boer E."/>
            <person name="Gabaldon T."/>
            <person name="Cruz J."/>
            <person name="Talla E."/>
            <person name="Marck C."/>
            <person name="Goffeau A."/>
            <person name="Barbe V."/>
            <person name="Baret P."/>
            <person name="Baronian K."/>
            <person name="Beier S."/>
            <person name="Bleykasten C."/>
            <person name="Bode R."/>
            <person name="Casaregola S."/>
            <person name="Despons L."/>
            <person name="Fairhead C."/>
            <person name="Giersberg M."/>
            <person name="Gierski P."/>
            <person name="Hahnel U."/>
            <person name="Hartmann A."/>
            <person name="Jankowska D."/>
            <person name="Jubin C."/>
            <person name="Jung P."/>
            <person name="Lafontaine I."/>
            <person name="Leh-Louis V."/>
            <person name="Lemaire M."/>
            <person name="Marcet-Houben M."/>
            <person name="Mascher M."/>
            <person name="Morel G."/>
            <person name="Richard G.-F."/>
            <person name="Riechen J."/>
            <person name="Sacerdot C."/>
            <person name="Sarkar A."/>
            <person name="Savel G."/>
            <person name="Schacherer J."/>
            <person name="Sherman D."/>
            <person name="Straub M.-L."/>
            <person name="Stein N."/>
            <person name="Thierry A."/>
            <person name="Trautwein-Schult A."/>
            <person name="Westhof E."/>
            <person name="Worch S."/>
            <person name="Dujon B."/>
            <person name="Souciet J.-L."/>
            <person name="Wincker P."/>
            <person name="Scholz U."/>
            <person name="Neuveglise N."/>
        </authorList>
    </citation>
    <scope>NUCLEOTIDE SEQUENCE</scope>
    <source>
        <strain evidence="15">LS3</strain>
    </source>
</reference>
<dbReference type="PANTHER" id="PTHR19359:SF150">
    <property type="entry name" value="CYTOCHROME B5"/>
    <property type="match status" value="1"/>
</dbReference>
<evidence type="ECO:0000256" key="6">
    <source>
        <dbReference type="ARBA" id="ARBA00022824"/>
    </source>
</evidence>
<dbReference type="Pfam" id="PF00173">
    <property type="entry name" value="Cyt-b5"/>
    <property type="match status" value="1"/>
</dbReference>
<keyword evidence="13" id="KW-1133">Transmembrane helix</keyword>
<evidence type="ECO:0000313" key="15">
    <source>
        <dbReference type="EMBL" id="CDP35130.1"/>
    </source>
</evidence>
<comment type="similarity">
    <text evidence="12 13">Belongs to the cytochrome b5 family.</text>
</comment>
<keyword evidence="3 13" id="KW-0349">Heme</keyword>
<dbReference type="PROSITE" id="PS00191">
    <property type="entry name" value="CYTOCHROME_B5_1"/>
    <property type="match status" value="1"/>
</dbReference>
<evidence type="ECO:0000256" key="3">
    <source>
        <dbReference type="ARBA" id="ARBA00022617"/>
    </source>
</evidence>
<dbReference type="InterPro" id="IPR036400">
    <property type="entry name" value="Cyt_B5-like_heme/steroid_sf"/>
</dbReference>